<dbReference type="Pfam" id="PF13188">
    <property type="entry name" value="PAS_8"/>
    <property type="match status" value="1"/>
</dbReference>
<dbReference type="InterPro" id="IPR004358">
    <property type="entry name" value="Sig_transdc_His_kin-like_C"/>
</dbReference>
<dbReference type="Gene3D" id="1.10.287.130">
    <property type="match status" value="1"/>
</dbReference>
<feature type="domain" description="PAS" evidence="7">
    <location>
        <begin position="245"/>
        <end position="314"/>
    </location>
</feature>
<dbReference type="SMART" id="SM00448">
    <property type="entry name" value="REC"/>
    <property type="match status" value="1"/>
</dbReference>
<feature type="domain" description="Response regulatory" evidence="6">
    <location>
        <begin position="626"/>
        <end position="740"/>
    </location>
</feature>
<dbReference type="CDD" id="cd00130">
    <property type="entry name" value="PAS"/>
    <property type="match status" value="1"/>
</dbReference>
<dbReference type="KEGG" id="slaa:EUU25_05725"/>
<dbReference type="SUPFAM" id="SSF52172">
    <property type="entry name" value="CheY-like"/>
    <property type="match status" value="1"/>
</dbReference>
<dbReference type="SUPFAM" id="SSF55874">
    <property type="entry name" value="ATPase domain of HSP90 chaperone/DNA topoisomerase II/histidine kinase"/>
    <property type="match status" value="1"/>
</dbReference>
<evidence type="ECO:0000313" key="9">
    <source>
        <dbReference type="Proteomes" id="UP000428803"/>
    </source>
</evidence>
<dbReference type="SUPFAM" id="SSF55785">
    <property type="entry name" value="PYP-like sensor domain (PAS domain)"/>
    <property type="match status" value="1"/>
</dbReference>
<dbReference type="InterPro" id="IPR005467">
    <property type="entry name" value="His_kinase_dom"/>
</dbReference>
<dbReference type="Pfam" id="PF02518">
    <property type="entry name" value="HATPase_c"/>
    <property type="match status" value="1"/>
</dbReference>
<dbReference type="Gene3D" id="3.30.450.20">
    <property type="entry name" value="PAS domain"/>
    <property type="match status" value="1"/>
</dbReference>
<dbReference type="SUPFAM" id="SSF47384">
    <property type="entry name" value="Homodimeric domain of signal transducing histidine kinase"/>
    <property type="match status" value="1"/>
</dbReference>
<evidence type="ECO:0000259" key="5">
    <source>
        <dbReference type="PROSITE" id="PS50109"/>
    </source>
</evidence>
<dbReference type="InterPro" id="IPR011006">
    <property type="entry name" value="CheY-like_superfamily"/>
</dbReference>
<reference evidence="9" key="1">
    <citation type="submission" date="2019-01" db="EMBL/GenBank/DDBJ databases">
        <title>Sphingorhabdus lacus sp.nov., isolated from an oligotrophic freshwater lake.</title>
        <authorList>
            <person name="Park M."/>
        </authorList>
    </citation>
    <scope>NUCLEOTIDE SEQUENCE [LARGE SCALE GENOMIC DNA]</scope>
    <source>
        <strain evidence="9">IMCC1753</strain>
    </source>
</reference>
<organism evidence="8 9">
    <name type="scientific">Sphingorhabdus lacus</name>
    <dbReference type="NCBI Taxonomy" id="392610"/>
    <lineage>
        <taxon>Bacteria</taxon>
        <taxon>Pseudomonadati</taxon>
        <taxon>Pseudomonadota</taxon>
        <taxon>Alphaproteobacteria</taxon>
        <taxon>Sphingomonadales</taxon>
        <taxon>Sphingomonadaceae</taxon>
        <taxon>Sphingorhabdus</taxon>
    </lineage>
</organism>
<dbReference type="InterPro" id="IPR036890">
    <property type="entry name" value="HATPase_C_sf"/>
</dbReference>
<dbReference type="PROSITE" id="PS50109">
    <property type="entry name" value="HIS_KIN"/>
    <property type="match status" value="1"/>
</dbReference>
<dbReference type="OrthoDB" id="9796100at2"/>
<dbReference type="Gene3D" id="3.40.50.2300">
    <property type="match status" value="1"/>
</dbReference>
<dbReference type="Pfam" id="PF00512">
    <property type="entry name" value="HisKA"/>
    <property type="match status" value="1"/>
</dbReference>
<dbReference type="FunFam" id="1.10.287.130:FF:000037">
    <property type="entry name" value="Hybrid sensor histidine kinase/response regulator"/>
    <property type="match status" value="1"/>
</dbReference>
<evidence type="ECO:0000256" key="3">
    <source>
        <dbReference type="ARBA" id="ARBA00022553"/>
    </source>
</evidence>
<dbReference type="CDD" id="cd00156">
    <property type="entry name" value="REC"/>
    <property type="match status" value="1"/>
</dbReference>
<comment type="catalytic activity">
    <reaction evidence="1">
        <text>ATP + protein L-histidine = ADP + protein N-phospho-L-histidine.</text>
        <dbReference type="EC" id="2.7.13.3"/>
    </reaction>
</comment>
<accession>A0A6I6LDL9</accession>
<dbReference type="PANTHER" id="PTHR43065">
    <property type="entry name" value="SENSOR HISTIDINE KINASE"/>
    <property type="match status" value="1"/>
</dbReference>
<keyword evidence="8" id="KW-0808">Transferase</keyword>
<dbReference type="AlphaFoldDB" id="A0A6I6LDL9"/>
<evidence type="ECO:0000259" key="7">
    <source>
        <dbReference type="PROSITE" id="PS50112"/>
    </source>
</evidence>
<evidence type="ECO:0000256" key="4">
    <source>
        <dbReference type="PROSITE-ProRule" id="PRU00169"/>
    </source>
</evidence>
<protein>
    <recommendedName>
        <fullName evidence="2">histidine kinase</fullName>
        <ecNumber evidence="2">2.7.13.3</ecNumber>
    </recommendedName>
</protein>
<dbReference type="InterPro" id="IPR001789">
    <property type="entry name" value="Sig_transdc_resp-reg_receiver"/>
</dbReference>
<dbReference type="InterPro" id="IPR000014">
    <property type="entry name" value="PAS"/>
</dbReference>
<dbReference type="SMART" id="SM00387">
    <property type="entry name" value="HATPase_c"/>
    <property type="match status" value="1"/>
</dbReference>
<keyword evidence="3 4" id="KW-0597">Phosphoprotein</keyword>
<dbReference type="PRINTS" id="PR00344">
    <property type="entry name" value="BCTRLSENSOR"/>
</dbReference>
<sequence length="743" mass="80693">MVAAWGLVDYVRRTRPKADDVELSPPDWSITHATAQLSNAAIAVSDRAGRLVCANDHFTKAFAGLKAPPDLIVDDASRDLLVAAGRAAWRDGNAQIDSITKDDRQFSVKVARAGTADEYLLWRLAPIERLDIESRAIELISGRIGRAMAQSGIMAVSLANDGRIRAANAAFALRAVGSDQEPITGRPFANYMRMDEKGSIFFEREGRRGLPIRLLNVPLTEDKSDGAALLLAVDEEGPKVERGMALAHVEQLLSTLPLGLALVDRDGRFLFANDAFARVLDISVEALPSYPADLVINEDKAAVLDSIRRFGSGAMTSGDIAVRLKERPDEVIALSIAGIRGLGEAAVLLGLKDNSEETKLKRQVAQQTKMESIGQLAGGVAHDFNNILTAIIGYCDLMLMRHQPGDGDYDDIQQIKNNSNRAASLTRQLLAFSRQQTLRPQILQLPDVVADVSSLLKRLLGETVRLEVHHGRALGPVRADPGQLEQVIVNLGLNARDAMEKGGVVHISTKAVSQDDVRAMGSEILPIGDYALLSVEDSGSGIAKENLAKIFEPFFTTKEVGKGTGLGLSTVYGIVKQSGGFIFAESEVGQGTRFDIYLPVHVGEVPSADTGKREFYRPKDLWGSGRILIVEDEDMVRAVAERALVRQGYVVETASDGEEALALFAEGKRYDLVVSDVVMPNMDGPTMARNLRGQFGDIRLLFMSGYAEEQLRETISLDNVSFLPKPFSVQQIAEAVHDAMAME</sequence>
<keyword evidence="8" id="KW-0418">Kinase</keyword>
<feature type="domain" description="Histidine kinase" evidence="5">
    <location>
        <begin position="379"/>
        <end position="602"/>
    </location>
</feature>
<dbReference type="CDD" id="cd00082">
    <property type="entry name" value="HisKA"/>
    <property type="match status" value="1"/>
</dbReference>
<dbReference type="InterPro" id="IPR003594">
    <property type="entry name" value="HATPase_dom"/>
</dbReference>
<dbReference type="Gene3D" id="3.30.565.10">
    <property type="entry name" value="Histidine kinase-like ATPase, C-terminal domain"/>
    <property type="match status" value="1"/>
</dbReference>
<evidence type="ECO:0000259" key="6">
    <source>
        <dbReference type="PROSITE" id="PS50110"/>
    </source>
</evidence>
<dbReference type="EC" id="2.7.13.3" evidence="2"/>
<proteinExistence type="predicted"/>
<evidence type="ECO:0000256" key="2">
    <source>
        <dbReference type="ARBA" id="ARBA00012438"/>
    </source>
</evidence>
<dbReference type="InterPro" id="IPR036097">
    <property type="entry name" value="HisK_dim/P_sf"/>
</dbReference>
<evidence type="ECO:0000256" key="1">
    <source>
        <dbReference type="ARBA" id="ARBA00000085"/>
    </source>
</evidence>
<gene>
    <name evidence="8" type="ORF">EUU25_05725</name>
</gene>
<dbReference type="PANTHER" id="PTHR43065:SF42">
    <property type="entry name" value="TWO-COMPONENT SENSOR PPRA"/>
    <property type="match status" value="1"/>
</dbReference>
<dbReference type="EMBL" id="CP035733">
    <property type="protein sequence ID" value="QGY82167.1"/>
    <property type="molecule type" value="Genomic_DNA"/>
</dbReference>
<dbReference type="Pfam" id="PF00072">
    <property type="entry name" value="Response_reg"/>
    <property type="match status" value="1"/>
</dbReference>
<evidence type="ECO:0000313" key="8">
    <source>
        <dbReference type="EMBL" id="QGY82167.1"/>
    </source>
</evidence>
<dbReference type="SMART" id="SM00091">
    <property type="entry name" value="PAS"/>
    <property type="match status" value="2"/>
</dbReference>
<dbReference type="InterPro" id="IPR035965">
    <property type="entry name" value="PAS-like_dom_sf"/>
</dbReference>
<keyword evidence="9" id="KW-1185">Reference proteome</keyword>
<feature type="modified residue" description="4-aspartylphosphate" evidence="4">
    <location>
        <position position="676"/>
    </location>
</feature>
<dbReference type="GO" id="GO:0000155">
    <property type="term" value="F:phosphorelay sensor kinase activity"/>
    <property type="evidence" value="ECO:0007669"/>
    <property type="project" value="InterPro"/>
</dbReference>
<dbReference type="Proteomes" id="UP000428803">
    <property type="component" value="Chromosome"/>
</dbReference>
<dbReference type="SMART" id="SM00388">
    <property type="entry name" value="HisKA"/>
    <property type="match status" value="1"/>
</dbReference>
<name>A0A6I6LDL9_9SPHN</name>
<dbReference type="InterPro" id="IPR003661">
    <property type="entry name" value="HisK_dim/P_dom"/>
</dbReference>
<dbReference type="PROSITE" id="PS50112">
    <property type="entry name" value="PAS"/>
    <property type="match status" value="1"/>
</dbReference>
<dbReference type="PROSITE" id="PS50110">
    <property type="entry name" value="RESPONSE_REGULATORY"/>
    <property type="match status" value="1"/>
</dbReference>